<dbReference type="SMART" id="SM00342">
    <property type="entry name" value="HTH_ARAC"/>
    <property type="match status" value="1"/>
</dbReference>
<evidence type="ECO:0000313" key="6">
    <source>
        <dbReference type="Proteomes" id="UP000044098"/>
    </source>
</evidence>
<reference evidence="5 6" key="1">
    <citation type="submission" date="2015-09" db="EMBL/GenBank/DDBJ databases">
        <authorList>
            <consortium name="Pathogen Informatics"/>
        </authorList>
    </citation>
    <scope>NUCLEOTIDE SEQUENCE [LARGE SCALE GENOMIC DNA]</scope>
    <source>
        <strain evidence="5 6">2789STDY5608625</strain>
    </source>
</reference>
<proteinExistence type="predicted"/>
<protein>
    <submittedName>
        <fullName evidence="5">Urease operon transcriptional activator</fullName>
    </submittedName>
</protein>
<comment type="caution">
    <text evidence="5">The sequence shown here is derived from an EMBL/GenBank/DDBJ whole genome shotgun (WGS) entry which is preliminary data.</text>
</comment>
<evidence type="ECO:0000256" key="3">
    <source>
        <dbReference type="ARBA" id="ARBA00023163"/>
    </source>
</evidence>
<sequence length="376" mass="42461">MLTPAIPVRAGFGYHRSIGVRRPLDILMTHHTIAVGHIAQILQGARSRGVDVDRVLTRASVPPSLLQAPMARVSQAQLAQIMRTLRRATRDDFLGMGQHPVPMGAFDHACRLALREDTVGQALRVAFRYYHGVLRDFTARLCVSGERARIVLDSRAPSSCARWYGERSFLFFTLGVANWLAARRIPILGVDYSSGARSADAHRLFYAPVRYGQPVTGLWLESRWLALPVVQNEQTLKPFLANAPFDLLVKYQDRTTLTDRIRRLLRNDLSRELPSLIQVSAQLAMTPQTLRRHLREEGQGFQALKDDLRRDAAVEYLGRHDLSLMDIAERLGFSEPSTFHRAFKKWTGVSPGEYRRNRLVCGPEGRQAADTFRLSV</sequence>
<dbReference type="Pfam" id="PF12625">
    <property type="entry name" value="Arabinose_bd"/>
    <property type="match status" value="1"/>
</dbReference>
<feature type="domain" description="HTH araC/xylS-type" evidence="4">
    <location>
        <begin position="259"/>
        <end position="357"/>
    </location>
</feature>
<dbReference type="Proteomes" id="UP000044098">
    <property type="component" value="Unassembled WGS sequence"/>
</dbReference>
<dbReference type="GO" id="GO:0003700">
    <property type="term" value="F:DNA-binding transcription factor activity"/>
    <property type="evidence" value="ECO:0007669"/>
    <property type="project" value="InterPro"/>
</dbReference>
<dbReference type="AlphaFoldDB" id="A0AAD2IW91"/>
<dbReference type="SUPFAM" id="SSF46689">
    <property type="entry name" value="Homeodomain-like"/>
    <property type="match status" value="1"/>
</dbReference>
<dbReference type="GO" id="GO:0000976">
    <property type="term" value="F:transcription cis-regulatory region binding"/>
    <property type="evidence" value="ECO:0007669"/>
    <property type="project" value="TreeGrafter"/>
</dbReference>
<dbReference type="Pfam" id="PF12833">
    <property type="entry name" value="HTH_18"/>
    <property type="match status" value="1"/>
</dbReference>
<dbReference type="GO" id="GO:0005829">
    <property type="term" value="C:cytosol"/>
    <property type="evidence" value="ECO:0007669"/>
    <property type="project" value="TreeGrafter"/>
</dbReference>
<organism evidence="5 6">
    <name type="scientific">Achromobacter aegrifaciens</name>
    <dbReference type="NCBI Taxonomy" id="1287736"/>
    <lineage>
        <taxon>Bacteria</taxon>
        <taxon>Pseudomonadati</taxon>
        <taxon>Pseudomonadota</taxon>
        <taxon>Betaproteobacteria</taxon>
        <taxon>Burkholderiales</taxon>
        <taxon>Alcaligenaceae</taxon>
        <taxon>Achromobacter</taxon>
    </lineage>
</organism>
<dbReference type="InterPro" id="IPR020449">
    <property type="entry name" value="Tscrpt_reg_AraC-type_HTH"/>
</dbReference>
<dbReference type="PANTHER" id="PTHR47894">
    <property type="entry name" value="HTH-TYPE TRANSCRIPTIONAL REGULATOR GADX"/>
    <property type="match status" value="1"/>
</dbReference>
<keyword evidence="3" id="KW-0804">Transcription</keyword>
<dbReference type="PRINTS" id="PR00032">
    <property type="entry name" value="HTHARAC"/>
</dbReference>
<evidence type="ECO:0000256" key="1">
    <source>
        <dbReference type="ARBA" id="ARBA00023015"/>
    </source>
</evidence>
<dbReference type="InterPro" id="IPR018060">
    <property type="entry name" value="HTH_AraC"/>
</dbReference>
<keyword evidence="1" id="KW-0805">Transcription regulation</keyword>
<dbReference type="EMBL" id="CYTK01000001">
    <property type="protein sequence ID" value="CUI56590.1"/>
    <property type="molecule type" value="Genomic_DNA"/>
</dbReference>
<dbReference type="PROSITE" id="PS01124">
    <property type="entry name" value="HTH_ARAC_FAMILY_2"/>
    <property type="match status" value="1"/>
</dbReference>
<dbReference type="PANTHER" id="PTHR47894:SF1">
    <property type="entry name" value="HTH-TYPE TRANSCRIPTIONAL REGULATOR VQSM"/>
    <property type="match status" value="1"/>
</dbReference>
<gene>
    <name evidence="5" type="primary">ureR_2</name>
    <name evidence="5" type="ORF">ERS370000_00942</name>
</gene>
<evidence type="ECO:0000313" key="5">
    <source>
        <dbReference type="EMBL" id="CUI56590.1"/>
    </source>
</evidence>
<keyword evidence="2" id="KW-0238">DNA-binding</keyword>
<evidence type="ECO:0000256" key="2">
    <source>
        <dbReference type="ARBA" id="ARBA00023125"/>
    </source>
</evidence>
<accession>A0AAD2IW91</accession>
<evidence type="ECO:0000259" key="4">
    <source>
        <dbReference type="PROSITE" id="PS01124"/>
    </source>
</evidence>
<name>A0AAD2IW91_ACHAE</name>
<dbReference type="InterPro" id="IPR009057">
    <property type="entry name" value="Homeodomain-like_sf"/>
</dbReference>
<dbReference type="Gene3D" id="1.10.10.60">
    <property type="entry name" value="Homeodomain-like"/>
    <property type="match status" value="1"/>
</dbReference>
<dbReference type="InterPro" id="IPR032687">
    <property type="entry name" value="AraC-type_N"/>
</dbReference>